<gene>
    <name evidence="1" type="ORF">Fmac_024994</name>
</gene>
<dbReference type="Proteomes" id="UP001603857">
    <property type="component" value="Unassembled WGS sequence"/>
</dbReference>
<reference evidence="1 2" key="1">
    <citation type="submission" date="2024-08" db="EMBL/GenBank/DDBJ databases">
        <title>Insights into the chromosomal genome structure of Flemingia macrophylla.</title>
        <authorList>
            <person name="Ding Y."/>
            <person name="Zhao Y."/>
            <person name="Bi W."/>
            <person name="Wu M."/>
            <person name="Zhao G."/>
            <person name="Gong Y."/>
            <person name="Li W."/>
            <person name="Zhang P."/>
        </authorList>
    </citation>
    <scope>NUCLEOTIDE SEQUENCE [LARGE SCALE GENOMIC DNA]</scope>
    <source>
        <strain evidence="1">DYQJB</strain>
        <tissue evidence="1">Leaf</tissue>
    </source>
</reference>
<comment type="caution">
    <text evidence="1">The sequence shown here is derived from an EMBL/GenBank/DDBJ whole genome shotgun (WGS) entry which is preliminary data.</text>
</comment>
<protein>
    <submittedName>
        <fullName evidence="1">Uncharacterized protein</fullName>
    </submittedName>
</protein>
<dbReference type="EMBL" id="JBGMDY010000008">
    <property type="protein sequence ID" value="KAL2325936.1"/>
    <property type="molecule type" value="Genomic_DNA"/>
</dbReference>
<proteinExistence type="predicted"/>
<keyword evidence="2" id="KW-1185">Reference proteome</keyword>
<accession>A0ABD1LQY1</accession>
<organism evidence="1 2">
    <name type="scientific">Flemingia macrophylla</name>
    <dbReference type="NCBI Taxonomy" id="520843"/>
    <lineage>
        <taxon>Eukaryota</taxon>
        <taxon>Viridiplantae</taxon>
        <taxon>Streptophyta</taxon>
        <taxon>Embryophyta</taxon>
        <taxon>Tracheophyta</taxon>
        <taxon>Spermatophyta</taxon>
        <taxon>Magnoliopsida</taxon>
        <taxon>eudicotyledons</taxon>
        <taxon>Gunneridae</taxon>
        <taxon>Pentapetalae</taxon>
        <taxon>rosids</taxon>
        <taxon>fabids</taxon>
        <taxon>Fabales</taxon>
        <taxon>Fabaceae</taxon>
        <taxon>Papilionoideae</taxon>
        <taxon>50 kb inversion clade</taxon>
        <taxon>NPAAA clade</taxon>
        <taxon>indigoferoid/millettioid clade</taxon>
        <taxon>Phaseoleae</taxon>
        <taxon>Flemingia</taxon>
    </lineage>
</organism>
<sequence length="235" mass="26773">MDQLSRVKDLPVPEFGSLQAWEARASAAVRAANGNINVGDSKILQLGYNGVPMPYNGDTKRLAQTRELKHRNSPWKPAIQRLLTICQKHDLETLFPKLCLEKLYKHLLTGGVVPNQQLSLERLYKYQLNRWSRITICEDIFPLMEPLHIPRWITAFTSPGEVLERSSKDELTGPAQQRHCPNRVVTKKVLERPDYHMLAASLKALPDKSVNSFTRPSVLRCYGHQPMERVKGGQL</sequence>
<name>A0ABD1LQY1_9FABA</name>
<dbReference type="AlphaFoldDB" id="A0ABD1LQY1"/>
<evidence type="ECO:0000313" key="2">
    <source>
        <dbReference type="Proteomes" id="UP001603857"/>
    </source>
</evidence>
<evidence type="ECO:0000313" key="1">
    <source>
        <dbReference type="EMBL" id="KAL2325936.1"/>
    </source>
</evidence>